<proteinExistence type="predicted"/>
<name>A0A835IVZ6_9MAGN</name>
<sequence>MNLATCNEKRDTQVTFNSDFVPLLELVVLCILSPISTKNIGPCSSRIGDGRRIDFWKDPWVPINKVMAPDELEDNRFEGIYTVQDAMIDFGEWNGDILNQLQPPLRAAIKNIHLRPSPQDKLIWLGNKKGIFYTKSAYHFSTGGCKGWNEPASGQTSDQTWNKNLTALWKLPIPARVQLFTWKILKNIIPTTDNLH</sequence>
<dbReference type="PANTHER" id="PTHR36617:SF16">
    <property type="entry name" value="OS04G0516500 PROTEIN"/>
    <property type="match status" value="1"/>
</dbReference>
<reference evidence="1 2" key="1">
    <citation type="submission" date="2020-10" db="EMBL/GenBank/DDBJ databases">
        <title>The Coptis chinensis genome and diversification of protoberbering-type alkaloids.</title>
        <authorList>
            <person name="Wang B."/>
            <person name="Shu S."/>
            <person name="Song C."/>
            <person name="Liu Y."/>
        </authorList>
    </citation>
    <scope>NUCLEOTIDE SEQUENCE [LARGE SCALE GENOMIC DNA]</scope>
    <source>
        <strain evidence="1">HL-2020</strain>
        <tissue evidence="1">Leaf</tissue>
    </source>
</reference>
<keyword evidence="2" id="KW-1185">Reference proteome</keyword>
<protein>
    <recommendedName>
        <fullName evidence="3">Reverse transcriptase zinc-binding domain-containing protein</fullName>
    </recommendedName>
</protein>
<evidence type="ECO:0000313" key="1">
    <source>
        <dbReference type="EMBL" id="KAF9623682.1"/>
    </source>
</evidence>
<dbReference type="PANTHER" id="PTHR36617">
    <property type="entry name" value="PROTEIN, PUTATIVE-RELATED"/>
    <property type="match status" value="1"/>
</dbReference>
<evidence type="ECO:0000313" key="2">
    <source>
        <dbReference type="Proteomes" id="UP000631114"/>
    </source>
</evidence>
<dbReference type="Proteomes" id="UP000631114">
    <property type="component" value="Unassembled WGS sequence"/>
</dbReference>
<evidence type="ECO:0008006" key="3">
    <source>
        <dbReference type="Google" id="ProtNLM"/>
    </source>
</evidence>
<gene>
    <name evidence="1" type="ORF">IFM89_003827</name>
</gene>
<accession>A0A835IVZ6</accession>
<dbReference type="AlphaFoldDB" id="A0A835IVZ6"/>
<dbReference type="EMBL" id="JADFTS010000001">
    <property type="protein sequence ID" value="KAF9623682.1"/>
    <property type="molecule type" value="Genomic_DNA"/>
</dbReference>
<dbReference type="OrthoDB" id="1717299at2759"/>
<comment type="caution">
    <text evidence="1">The sequence shown here is derived from an EMBL/GenBank/DDBJ whole genome shotgun (WGS) entry which is preliminary data.</text>
</comment>
<organism evidence="1 2">
    <name type="scientific">Coptis chinensis</name>
    <dbReference type="NCBI Taxonomy" id="261450"/>
    <lineage>
        <taxon>Eukaryota</taxon>
        <taxon>Viridiplantae</taxon>
        <taxon>Streptophyta</taxon>
        <taxon>Embryophyta</taxon>
        <taxon>Tracheophyta</taxon>
        <taxon>Spermatophyta</taxon>
        <taxon>Magnoliopsida</taxon>
        <taxon>Ranunculales</taxon>
        <taxon>Ranunculaceae</taxon>
        <taxon>Coptidoideae</taxon>
        <taxon>Coptis</taxon>
    </lineage>
</organism>